<accession>A0ABV3J603</accession>
<protein>
    <submittedName>
        <fullName evidence="1">Uncharacterized protein</fullName>
    </submittedName>
</protein>
<name>A0ABV3J603_9ACTN</name>
<proteinExistence type="predicted"/>
<keyword evidence="2" id="KW-1185">Reference proteome</keyword>
<dbReference type="RefSeq" id="WP_366091104.1">
    <property type="nucleotide sequence ID" value="NZ_JBFASG010000081.1"/>
</dbReference>
<gene>
    <name evidence="1" type="ORF">AB0L03_35870</name>
</gene>
<sequence length="74" mass="7378">MGAGDGGGHGRVLVRGADRADGHGLRAAARAADLRHDAAARAGGERAGPPREPTAAENATIAEIFGALNSRLVP</sequence>
<dbReference type="EMBL" id="JBFASG010000081">
    <property type="protein sequence ID" value="MEV4928128.1"/>
    <property type="molecule type" value="Genomic_DNA"/>
</dbReference>
<comment type="caution">
    <text evidence="1">The sequence shown here is derived from an EMBL/GenBank/DDBJ whole genome shotgun (WGS) entry which is preliminary data.</text>
</comment>
<reference evidence="1 2" key="1">
    <citation type="submission" date="2024-06" db="EMBL/GenBank/DDBJ databases">
        <title>The Natural Products Discovery Center: Release of the First 8490 Sequenced Strains for Exploring Actinobacteria Biosynthetic Diversity.</title>
        <authorList>
            <person name="Kalkreuter E."/>
            <person name="Kautsar S.A."/>
            <person name="Yang D."/>
            <person name="Bader C.D."/>
            <person name="Teijaro C.N."/>
            <person name="Fluegel L."/>
            <person name="Davis C.M."/>
            <person name="Simpson J.R."/>
            <person name="Lauterbach L."/>
            <person name="Steele A.D."/>
            <person name="Gui C."/>
            <person name="Meng S."/>
            <person name="Li G."/>
            <person name="Viehrig K."/>
            <person name="Ye F."/>
            <person name="Su P."/>
            <person name="Kiefer A.F."/>
            <person name="Nichols A."/>
            <person name="Cepeda A.J."/>
            <person name="Yan W."/>
            <person name="Fan B."/>
            <person name="Jiang Y."/>
            <person name="Adhikari A."/>
            <person name="Zheng C.-J."/>
            <person name="Schuster L."/>
            <person name="Cowan T.M."/>
            <person name="Smanski M.J."/>
            <person name="Chevrette M.G."/>
            <person name="De Carvalho L.P.S."/>
            <person name="Shen B."/>
        </authorList>
    </citation>
    <scope>NUCLEOTIDE SEQUENCE [LARGE SCALE GENOMIC DNA]</scope>
    <source>
        <strain evidence="1 2">NPDC053791</strain>
    </source>
</reference>
<evidence type="ECO:0000313" key="1">
    <source>
        <dbReference type="EMBL" id="MEV4928128.1"/>
    </source>
</evidence>
<evidence type="ECO:0000313" key="2">
    <source>
        <dbReference type="Proteomes" id="UP001552479"/>
    </source>
</evidence>
<organism evidence="1 2">
    <name type="scientific">Streptomyces roseoverticillatus</name>
    <dbReference type="NCBI Taxonomy" id="66429"/>
    <lineage>
        <taxon>Bacteria</taxon>
        <taxon>Bacillati</taxon>
        <taxon>Actinomycetota</taxon>
        <taxon>Actinomycetes</taxon>
        <taxon>Kitasatosporales</taxon>
        <taxon>Streptomycetaceae</taxon>
        <taxon>Streptomyces</taxon>
    </lineage>
</organism>
<dbReference type="Proteomes" id="UP001552479">
    <property type="component" value="Unassembled WGS sequence"/>
</dbReference>
<feature type="non-terminal residue" evidence="1">
    <location>
        <position position="74"/>
    </location>
</feature>